<evidence type="ECO:0008006" key="3">
    <source>
        <dbReference type="Google" id="ProtNLM"/>
    </source>
</evidence>
<sequence>MATTLEAEGRGIGAWRALEPEAEAAEGRGGGGIAVGVNSTGRRGWGWEGLGGWEDAAGGWLDKVVDG</sequence>
<accession>I1Q947</accession>
<protein>
    <recommendedName>
        <fullName evidence="3">DUF834 domain-containing protein</fullName>
    </recommendedName>
</protein>
<name>I1Q947_ORYGL</name>
<reference evidence="1 2" key="2">
    <citation type="submission" date="2018-04" db="EMBL/GenBank/DDBJ databases">
        <title>OglaRS2 (Oryza glaberrima Reference Sequence Version 2).</title>
        <authorList>
            <person name="Zhang J."/>
            <person name="Kudrna D."/>
            <person name="Lee S."/>
            <person name="Talag J."/>
            <person name="Rajasekar S."/>
            <person name="Wing R.A."/>
        </authorList>
    </citation>
    <scope>NUCLEOTIDE SEQUENCE [LARGE SCALE GENOMIC DNA]</scope>
    <source>
        <strain evidence="1 2">cv. IRGC 96717</strain>
    </source>
</reference>
<dbReference type="Proteomes" id="UP000007306">
    <property type="component" value="Chromosome 7"/>
</dbReference>
<organism evidence="1 2">
    <name type="scientific">Oryza glaberrima</name>
    <name type="common">African rice</name>
    <dbReference type="NCBI Taxonomy" id="4538"/>
    <lineage>
        <taxon>Eukaryota</taxon>
        <taxon>Viridiplantae</taxon>
        <taxon>Streptophyta</taxon>
        <taxon>Embryophyta</taxon>
        <taxon>Tracheophyta</taxon>
        <taxon>Spermatophyta</taxon>
        <taxon>Magnoliopsida</taxon>
        <taxon>Liliopsida</taxon>
        <taxon>Poales</taxon>
        <taxon>Poaceae</taxon>
        <taxon>BOP clade</taxon>
        <taxon>Oryzoideae</taxon>
        <taxon>Oryzeae</taxon>
        <taxon>Oryzinae</taxon>
        <taxon>Oryza</taxon>
    </lineage>
</organism>
<dbReference type="HOGENOM" id="CLU_2816622_0_0_1"/>
<evidence type="ECO:0000313" key="2">
    <source>
        <dbReference type="Proteomes" id="UP000007306"/>
    </source>
</evidence>
<dbReference type="OMA" id="WLDKVVG"/>
<dbReference type="AlphaFoldDB" id="I1Q947"/>
<dbReference type="EnsemblPlants" id="ORGLA07G0063900.1">
    <property type="protein sequence ID" value="ORGLA07G0063900.1"/>
    <property type="gene ID" value="ORGLA07G0063900"/>
</dbReference>
<reference evidence="1" key="1">
    <citation type="submission" date="2015-06" db="UniProtKB">
        <authorList>
            <consortium name="EnsemblPlants"/>
        </authorList>
    </citation>
    <scope>IDENTIFICATION</scope>
</reference>
<proteinExistence type="predicted"/>
<evidence type="ECO:0000313" key="1">
    <source>
        <dbReference type="EnsemblPlants" id="ORGLA07G0063900.1"/>
    </source>
</evidence>
<dbReference type="Gramene" id="ORGLA07G0063900.1">
    <property type="protein sequence ID" value="ORGLA07G0063900.1"/>
    <property type="gene ID" value="ORGLA07G0063900"/>
</dbReference>
<keyword evidence="2" id="KW-1185">Reference proteome</keyword>